<name>A0A812F1Z7_9ARCH</name>
<evidence type="ECO:0000313" key="3">
    <source>
        <dbReference type="Proteomes" id="UP000655759"/>
    </source>
</evidence>
<dbReference type="Proteomes" id="UP000655759">
    <property type="component" value="Unassembled WGS sequence"/>
</dbReference>
<accession>A0A812F1Z7</accession>
<organism evidence="2 3">
    <name type="scientific">Candidatus Nitrosotenuis uzonensis</name>
    <dbReference type="NCBI Taxonomy" id="1407055"/>
    <lineage>
        <taxon>Archaea</taxon>
        <taxon>Nitrososphaerota</taxon>
        <taxon>Candidatus Nitrosotenuis</taxon>
    </lineage>
</organism>
<dbReference type="EMBL" id="CAJNAQ010000002">
    <property type="protein sequence ID" value="CAE6488997.1"/>
    <property type="molecule type" value="Genomic_DNA"/>
</dbReference>
<sequence length="66" mass="7387">MTRRANGKRYLGNTNTKEVHDLDNEQPQCQISKIIVAGHDVYFDAHAQAKAAGYDNGHWCLGNSTR</sequence>
<evidence type="ECO:0000313" key="2">
    <source>
        <dbReference type="EMBL" id="CAE6488997.1"/>
    </source>
</evidence>
<dbReference type="RefSeq" id="WP_205098389.1">
    <property type="nucleotide sequence ID" value="NZ_CAJNAQ010000002.1"/>
</dbReference>
<proteinExistence type="predicted"/>
<gene>
    <name evidence="2" type="ORF">NUZ5A_20545</name>
</gene>
<dbReference type="AlphaFoldDB" id="A0A812F1Z7"/>
<protein>
    <submittedName>
        <fullName evidence="2">Uncharacterized protein</fullName>
    </submittedName>
</protein>
<reference evidence="2" key="1">
    <citation type="submission" date="2021-02" db="EMBL/GenBank/DDBJ databases">
        <authorList>
            <person name="Han P."/>
        </authorList>
    </citation>
    <scope>NUCLEOTIDE SEQUENCE</scope>
    <source>
        <strain evidence="2">Candidatus Nitrosotenuis uzonensis 5A</strain>
    </source>
</reference>
<evidence type="ECO:0000256" key="1">
    <source>
        <dbReference type="SAM" id="MobiDB-lite"/>
    </source>
</evidence>
<feature type="region of interest" description="Disordered" evidence="1">
    <location>
        <begin position="1"/>
        <end position="24"/>
    </location>
</feature>
<comment type="caution">
    <text evidence="2">The sequence shown here is derived from an EMBL/GenBank/DDBJ whole genome shotgun (WGS) entry which is preliminary data.</text>
</comment>